<dbReference type="PANTHER" id="PTHR30298:SF0">
    <property type="entry name" value="PROTEIN YBFL-RELATED"/>
    <property type="match status" value="1"/>
</dbReference>
<sequence length="379" mass="42216">MKTASPSSLLKHLESLPDPRHQRNRKHLLVDVVAIAVCGVLVGCDGPTAIRLWAEQREDWLRGFLALPAGLPSKDCLRRVLSRLKPDAFAKCFAQWVAEGLARDGEGRLIAIDGKTLRRSHDKKNALGPLHVVSAWASEAGFSLGQLATDEKSNEITAIPELLDAIDLEDAVVTIDAMGCQKEIAEKIMKEKGDYVLALKGNHEKLHVAVIEHFVALHERSLEGTGCRRRQTQGKGHGRVERREYYQTPLPDSIKPLAAGWKGLKTIGQVVSITERDGKETSEVRYYLSSLSPGVKRFAEAVRGHWAIENSLHWVLDVTFREDESRSRDRRLAENLAALRRLAIGLLKQHPSKHSLKSKQRIAGWNVDFLAQVLALQTT</sequence>
<dbReference type="EMBL" id="CP036291">
    <property type="protein sequence ID" value="QDU90493.1"/>
    <property type="molecule type" value="Genomic_DNA"/>
</dbReference>
<dbReference type="InterPro" id="IPR051698">
    <property type="entry name" value="Transposase_11-like"/>
</dbReference>
<protein>
    <submittedName>
        <fullName evidence="3">Transposase DDE domain protein</fullName>
    </submittedName>
</protein>
<evidence type="ECO:0000313" key="3">
    <source>
        <dbReference type="EMBL" id="QDU90493.1"/>
    </source>
</evidence>
<dbReference type="PANTHER" id="PTHR30298">
    <property type="entry name" value="H REPEAT-ASSOCIATED PREDICTED TRANSPOSASE"/>
    <property type="match status" value="1"/>
</dbReference>
<accession>A0A518DG82</accession>
<dbReference type="OrthoDB" id="291219at2"/>
<evidence type="ECO:0000259" key="2">
    <source>
        <dbReference type="Pfam" id="PF13808"/>
    </source>
</evidence>
<feature type="domain" description="H repeat-associated protein N-terminal" evidence="2">
    <location>
        <begin position="11"/>
        <end position="97"/>
    </location>
</feature>
<evidence type="ECO:0000259" key="1">
    <source>
        <dbReference type="Pfam" id="PF01609"/>
    </source>
</evidence>
<dbReference type="GO" id="GO:0003677">
    <property type="term" value="F:DNA binding"/>
    <property type="evidence" value="ECO:0007669"/>
    <property type="project" value="InterPro"/>
</dbReference>
<dbReference type="AlphaFoldDB" id="A0A518DG82"/>
<gene>
    <name evidence="3" type="ORF">Pla175_38980</name>
</gene>
<name>A0A518DG82_9BACT</name>
<dbReference type="Proteomes" id="UP000317429">
    <property type="component" value="Chromosome"/>
</dbReference>
<dbReference type="RefSeq" id="WP_145289086.1">
    <property type="nucleotide sequence ID" value="NZ_CP036291.1"/>
</dbReference>
<dbReference type="Pfam" id="PF13808">
    <property type="entry name" value="DDE_Tnp_1_assoc"/>
    <property type="match status" value="1"/>
</dbReference>
<dbReference type="InterPro" id="IPR047647">
    <property type="entry name" value="ISAs1_transpos"/>
</dbReference>
<dbReference type="GO" id="GO:0006313">
    <property type="term" value="P:DNA transposition"/>
    <property type="evidence" value="ECO:0007669"/>
    <property type="project" value="InterPro"/>
</dbReference>
<proteinExistence type="predicted"/>
<dbReference type="InterPro" id="IPR002559">
    <property type="entry name" value="Transposase_11"/>
</dbReference>
<dbReference type="Pfam" id="PF01609">
    <property type="entry name" value="DDE_Tnp_1"/>
    <property type="match status" value="1"/>
</dbReference>
<dbReference type="KEGG" id="pnd:Pla175_38980"/>
<feature type="domain" description="Transposase IS4-like" evidence="1">
    <location>
        <begin position="106"/>
        <end position="344"/>
    </location>
</feature>
<keyword evidence="4" id="KW-1185">Reference proteome</keyword>
<dbReference type="InterPro" id="IPR032806">
    <property type="entry name" value="YbfD_N"/>
</dbReference>
<dbReference type="NCBIfam" id="NF033564">
    <property type="entry name" value="transpos_ISAs1"/>
    <property type="match status" value="1"/>
</dbReference>
<organism evidence="3 4">
    <name type="scientific">Pirellulimonas nuda</name>
    <dbReference type="NCBI Taxonomy" id="2528009"/>
    <lineage>
        <taxon>Bacteria</taxon>
        <taxon>Pseudomonadati</taxon>
        <taxon>Planctomycetota</taxon>
        <taxon>Planctomycetia</taxon>
        <taxon>Pirellulales</taxon>
        <taxon>Lacipirellulaceae</taxon>
        <taxon>Pirellulimonas</taxon>
    </lineage>
</organism>
<evidence type="ECO:0000313" key="4">
    <source>
        <dbReference type="Proteomes" id="UP000317429"/>
    </source>
</evidence>
<reference evidence="3 4" key="1">
    <citation type="submission" date="2019-02" db="EMBL/GenBank/DDBJ databases">
        <title>Deep-cultivation of Planctomycetes and their phenomic and genomic characterization uncovers novel biology.</title>
        <authorList>
            <person name="Wiegand S."/>
            <person name="Jogler M."/>
            <person name="Boedeker C."/>
            <person name="Pinto D."/>
            <person name="Vollmers J."/>
            <person name="Rivas-Marin E."/>
            <person name="Kohn T."/>
            <person name="Peeters S.H."/>
            <person name="Heuer A."/>
            <person name="Rast P."/>
            <person name="Oberbeckmann S."/>
            <person name="Bunk B."/>
            <person name="Jeske O."/>
            <person name="Meyerdierks A."/>
            <person name="Storesund J.E."/>
            <person name="Kallscheuer N."/>
            <person name="Luecker S."/>
            <person name="Lage O.M."/>
            <person name="Pohl T."/>
            <person name="Merkel B.J."/>
            <person name="Hornburger P."/>
            <person name="Mueller R.-W."/>
            <person name="Bruemmer F."/>
            <person name="Labrenz M."/>
            <person name="Spormann A.M."/>
            <person name="Op den Camp H."/>
            <person name="Overmann J."/>
            <person name="Amann R."/>
            <person name="Jetten M.S.M."/>
            <person name="Mascher T."/>
            <person name="Medema M.H."/>
            <person name="Devos D.P."/>
            <person name="Kaster A.-K."/>
            <person name="Ovreas L."/>
            <person name="Rohde M."/>
            <person name="Galperin M.Y."/>
            <person name="Jogler C."/>
        </authorList>
    </citation>
    <scope>NUCLEOTIDE SEQUENCE [LARGE SCALE GENOMIC DNA]</scope>
    <source>
        <strain evidence="3 4">Pla175</strain>
    </source>
</reference>
<dbReference type="GO" id="GO:0004803">
    <property type="term" value="F:transposase activity"/>
    <property type="evidence" value="ECO:0007669"/>
    <property type="project" value="InterPro"/>
</dbReference>